<dbReference type="EMBL" id="WJJP01000293">
    <property type="protein sequence ID" value="MBD3324771.1"/>
    <property type="molecule type" value="Genomic_DNA"/>
</dbReference>
<dbReference type="GO" id="GO:0019808">
    <property type="term" value="F:polyamine binding"/>
    <property type="evidence" value="ECO:0007669"/>
    <property type="project" value="InterPro"/>
</dbReference>
<name>A0A9D5JVN4_9BACT</name>
<reference evidence="5" key="1">
    <citation type="submission" date="2019-11" db="EMBL/GenBank/DDBJ databases">
        <title>Microbial mats filling the niche in hypersaline microbial mats.</title>
        <authorList>
            <person name="Wong H.L."/>
            <person name="Macleod F.I."/>
            <person name="White R.A. III"/>
            <person name="Burns B.P."/>
        </authorList>
    </citation>
    <scope>NUCLEOTIDE SEQUENCE</scope>
    <source>
        <strain evidence="5">Rbin_158</strain>
    </source>
</reference>
<keyword evidence="2" id="KW-0813">Transport</keyword>
<dbReference type="GO" id="GO:0015846">
    <property type="term" value="P:polyamine transport"/>
    <property type="evidence" value="ECO:0007669"/>
    <property type="project" value="InterPro"/>
</dbReference>
<dbReference type="Gene3D" id="3.40.190.10">
    <property type="entry name" value="Periplasmic binding protein-like II"/>
    <property type="match status" value="2"/>
</dbReference>
<dbReference type="Proteomes" id="UP000649604">
    <property type="component" value="Unassembled WGS sequence"/>
</dbReference>
<protein>
    <submittedName>
        <fullName evidence="5">Extracellular solute-binding protein</fullName>
    </submittedName>
</protein>
<evidence type="ECO:0000256" key="3">
    <source>
        <dbReference type="ARBA" id="ARBA00022729"/>
    </source>
</evidence>
<dbReference type="PRINTS" id="PR00909">
    <property type="entry name" value="SPERMDNBNDNG"/>
</dbReference>
<comment type="caution">
    <text evidence="5">The sequence shown here is derived from an EMBL/GenBank/DDBJ whole genome shotgun (WGS) entry which is preliminary data.</text>
</comment>
<evidence type="ECO:0000313" key="6">
    <source>
        <dbReference type="Proteomes" id="UP000649604"/>
    </source>
</evidence>
<dbReference type="PANTHER" id="PTHR30222">
    <property type="entry name" value="SPERMIDINE/PUTRESCINE-BINDING PERIPLASMIC PROTEIN"/>
    <property type="match status" value="1"/>
</dbReference>
<comment type="subcellular location">
    <subcellularLocation>
        <location evidence="1">Periplasm</location>
    </subcellularLocation>
</comment>
<evidence type="ECO:0000256" key="4">
    <source>
        <dbReference type="ARBA" id="ARBA00022764"/>
    </source>
</evidence>
<dbReference type="GO" id="GO:0042597">
    <property type="term" value="C:periplasmic space"/>
    <property type="evidence" value="ECO:0007669"/>
    <property type="project" value="UniProtKB-SubCell"/>
</dbReference>
<sequence>MNRKTLHAVNGGRLMRYVSCCQEARTMLQLKRGFALFAVVMLCVLGASGVQAQEKATLSIINFDGYSEEEWVKPFEEKYNCEVKITTAGTVEEHFTKVKAAPNEYNIVSIDSGRVKLYQDSGLIQPIDVSKLSNYNKIGEFFREHPYAKTESGQKLHVPIVWGTQTITINTARVPEEKLAPYLSEDGKTVSLDILTAPEFQGEIAFFDESTNVVSIAAIHLGLDDPFHFEEGDWEKVQQRLYEWKSNARTFTTGLDSEFGVLTGEDAYVVLGGNDALLNLRLEEAGMRENFTQYAMTEGTISWIDGWVITAPTEGRSLELAHAYIDYMIGDQGQEQLARLVGFGIVNPAGSGGFNPVVLDSAWWYAEDIGEFPAPLYIMVPEEDPGKRVELWNRVKAMP</sequence>
<evidence type="ECO:0000256" key="2">
    <source>
        <dbReference type="ARBA" id="ARBA00022448"/>
    </source>
</evidence>
<dbReference type="InterPro" id="IPR006059">
    <property type="entry name" value="SBP"/>
</dbReference>
<proteinExistence type="predicted"/>
<dbReference type="Pfam" id="PF13416">
    <property type="entry name" value="SBP_bac_8"/>
    <property type="match status" value="1"/>
</dbReference>
<dbReference type="AlphaFoldDB" id="A0A9D5JVN4"/>
<dbReference type="InterPro" id="IPR001188">
    <property type="entry name" value="Sperm_putr-bd"/>
</dbReference>
<accession>A0A9D5JVN4</accession>
<organism evidence="5 6">
    <name type="scientific">candidate division KSB3 bacterium</name>
    <dbReference type="NCBI Taxonomy" id="2044937"/>
    <lineage>
        <taxon>Bacteria</taxon>
        <taxon>candidate division KSB3</taxon>
    </lineage>
</organism>
<keyword evidence="3" id="KW-0732">Signal</keyword>
<gene>
    <name evidence="5" type="ORF">GF339_09310</name>
</gene>
<evidence type="ECO:0000313" key="5">
    <source>
        <dbReference type="EMBL" id="MBD3324771.1"/>
    </source>
</evidence>
<evidence type="ECO:0000256" key="1">
    <source>
        <dbReference type="ARBA" id="ARBA00004418"/>
    </source>
</evidence>
<dbReference type="SUPFAM" id="SSF53850">
    <property type="entry name" value="Periplasmic binding protein-like II"/>
    <property type="match status" value="1"/>
</dbReference>
<keyword evidence="4" id="KW-0574">Periplasm</keyword>
<dbReference type="PANTHER" id="PTHR30222:SF17">
    <property type="entry name" value="SPERMIDINE_PUTRESCINE-BINDING PERIPLASMIC PROTEIN"/>
    <property type="match status" value="1"/>
</dbReference>